<dbReference type="GO" id="GO:0004609">
    <property type="term" value="F:phosphatidylserine decarboxylase activity"/>
    <property type="evidence" value="ECO:0007669"/>
    <property type="project" value="InterPro"/>
</dbReference>
<dbReference type="Proteomes" id="UP000191931">
    <property type="component" value="Unassembled WGS sequence"/>
</dbReference>
<organism evidence="5 6">
    <name type="scientific">Desulfamplus magnetovallimortis</name>
    <dbReference type="NCBI Taxonomy" id="1246637"/>
    <lineage>
        <taxon>Bacteria</taxon>
        <taxon>Pseudomonadati</taxon>
        <taxon>Thermodesulfobacteriota</taxon>
        <taxon>Desulfobacteria</taxon>
        <taxon>Desulfobacterales</taxon>
        <taxon>Desulfobacteraceae</taxon>
        <taxon>Desulfamplus</taxon>
    </lineage>
</organism>
<proteinExistence type="predicted"/>
<evidence type="ECO:0000313" key="5">
    <source>
        <dbReference type="EMBL" id="SLM32419.1"/>
    </source>
</evidence>
<gene>
    <name evidence="5" type="ORF">MTBBW1_710019</name>
</gene>
<evidence type="ECO:0000313" key="6">
    <source>
        <dbReference type="Proteomes" id="UP000191931"/>
    </source>
</evidence>
<evidence type="ECO:0000256" key="1">
    <source>
        <dbReference type="ARBA" id="ARBA00022793"/>
    </source>
</evidence>
<evidence type="ECO:0000256" key="2">
    <source>
        <dbReference type="ARBA" id="ARBA00023145"/>
    </source>
</evidence>
<keyword evidence="1" id="KW-0210">Decarboxylase</keyword>
<protein>
    <recommendedName>
        <fullName evidence="7">Phosphatidylserine decarboxylase</fullName>
    </recommendedName>
</protein>
<dbReference type="RefSeq" id="WP_080802182.1">
    <property type="nucleotide sequence ID" value="NZ_LT828543.1"/>
</dbReference>
<name>A0A1W1HIW1_9BACT</name>
<keyword evidence="6" id="KW-1185">Reference proteome</keyword>
<dbReference type="InterPro" id="IPR003817">
    <property type="entry name" value="PS_Dcarbxylase"/>
</dbReference>
<dbReference type="PANTHER" id="PTHR10067">
    <property type="entry name" value="PHOSPHATIDYLSERINE DECARBOXYLASE"/>
    <property type="match status" value="1"/>
</dbReference>
<keyword evidence="3" id="KW-0456">Lyase</keyword>
<sequence>MYNNITHQYIDRKTGEVKTEHLFKDHVINFIYSRLRENAHFCFNLLISGRTSSLLGYLTFDFSFSRNRKKAESFIKALNINMSECLLPQESFLSARQVFERQIKYWRYRPNELDFHESLHDKNCVLSPCDSKMLVGSLKPGTPLFIKEKFFQYRELLEKEEWLECFKNGEFAIFRLTPDEYHYNHTPVSGKIADFYEINGRYHSCNPGAVVREVTPYSKNQRVVTVINTDVENGSHVGMVAMIEVTAMMIGRVEQCYSHQYYDNPSPMHKEMFIKLGQPKSLFRPGSSTVILMFESDRIVFSPDIIHNMHRVDAKSRFSGWFGGSLVETSVRVREEIGRTMSPSSHHQTLTHANSFHKYHNLDKPEPKSFSDSLAKITRKSEIRI</sequence>
<keyword evidence="2" id="KW-0865">Zymogen</keyword>
<dbReference type="PANTHER" id="PTHR10067:SF17">
    <property type="entry name" value="PHOSPHATIDYLSERINE DECARBOXYLASE PROENZYME 2"/>
    <property type="match status" value="1"/>
</dbReference>
<dbReference type="EMBL" id="FWEV01000316">
    <property type="protein sequence ID" value="SLM32419.1"/>
    <property type="molecule type" value="Genomic_DNA"/>
</dbReference>
<dbReference type="AlphaFoldDB" id="A0A1W1HIW1"/>
<dbReference type="Pfam" id="PF02666">
    <property type="entry name" value="PS_Dcarbxylase"/>
    <property type="match status" value="1"/>
</dbReference>
<evidence type="ECO:0000256" key="4">
    <source>
        <dbReference type="ARBA" id="ARBA00023317"/>
    </source>
</evidence>
<evidence type="ECO:0000256" key="3">
    <source>
        <dbReference type="ARBA" id="ARBA00023239"/>
    </source>
</evidence>
<accession>A0A1W1HIW1</accession>
<dbReference type="STRING" id="1246637.MTBBW1_710019"/>
<keyword evidence="4" id="KW-0670">Pyruvate</keyword>
<dbReference type="OrthoDB" id="9802030at2"/>
<dbReference type="GO" id="GO:0008654">
    <property type="term" value="P:phospholipid biosynthetic process"/>
    <property type="evidence" value="ECO:0007669"/>
    <property type="project" value="InterPro"/>
</dbReference>
<evidence type="ECO:0008006" key="7">
    <source>
        <dbReference type="Google" id="ProtNLM"/>
    </source>
</evidence>
<reference evidence="5 6" key="1">
    <citation type="submission" date="2017-03" db="EMBL/GenBank/DDBJ databases">
        <authorList>
            <person name="Afonso C.L."/>
            <person name="Miller P.J."/>
            <person name="Scott M.A."/>
            <person name="Spackman E."/>
            <person name="Goraichik I."/>
            <person name="Dimitrov K.M."/>
            <person name="Suarez D.L."/>
            <person name="Swayne D.E."/>
        </authorList>
    </citation>
    <scope>NUCLEOTIDE SEQUENCE [LARGE SCALE GENOMIC DNA]</scope>
    <source>
        <strain evidence="5">PRJEB14757</strain>
    </source>
</reference>